<reference evidence="4" key="3">
    <citation type="submission" date="2018-08" db="EMBL/GenBank/DDBJ databases">
        <title>Leveraging single-cell genomics to expand the Fungal Tree of Life.</title>
        <authorList>
            <consortium name="DOE Joint Genome Institute"/>
            <person name="Ahrendt S.R."/>
            <person name="Quandt C.A."/>
            <person name="Ciobanu D."/>
            <person name="Clum A."/>
            <person name="Salamov A."/>
            <person name="Andreopoulos B."/>
            <person name="Cheng J.-F."/>
            <person name="Woyke T."/>
            <person name="Pelin A."/>
            <person name="Henrissat B."/>
            <person name="Reynolds N."/>
            <person name="Benny G.L."/>
            <person name="Smith M.E."/>
            <person name="James T.Y."/>
            <person name="Grigoriev I.V."/>
        </authorList>
    </citation>
    <scope>NUCLEOTIDE SEQUENCE</scope>
    <source>
        <strain evidence="4">CSF55</strain>
    </source>
</reference>
<organism evidence="3 5">
    <name type="scientific">Rozella allomycis (strain CSF55)</name>
    <dbReference type="NCBI Taxonomy" id="988480"/>
    <lineage>
        <taxon>Eukaryota</taxon>
        <taxon>Fungi</taxon>
        <taxon>Fungi incertae sedis</taxon>
        <taxon>Cryptomycota</taxon>
        <taxon>Cryptomycota incertae sedis</taxon>
        <taxon>Rozella</taxon>
    </lineage>
</organism>
<proteinExistence type="inferred from homology"/>
<dbReference type="Proteomes" id="UP000281549">
    <property type="component" value="Unassembled WGS sequence"/>
</dbReference>
<dbReference type="Pfam" id="PF00857">
    <property type="entry name" value="Isochorismatase"/>
    <property type="match status" value="1"/>
</dbReference>
<dbReference type="AlphaFoldDB" id="A0A075B4T5"/>
<dbReference type="STRING" id="988480.A0A075B4T5"/>
<evidence type="ECO:0000256" key="1">
    <source>
        <dbReference type="ARBA" id="ARBA00006336"/>
    </source>
</evidence>
<accession>A0A075B4T5</accession>
<keyword evidence="5" id="KW-1185">Reference proteome</keyword>
<dbReference type="SUPFAM" id="SSF52499">
    <property type="entry name" value="Isochorismatase-like hydrolases"/>
    <property type="match status" value="1"/>
</dbReference>
<dbReference type="InterPro" id="IPR036380">
    <property type="entry name" value="Isochorismatase-like_sf"/>
</dbReference>
<dbReference type="EMBL" id="KE560559">
    <property type="protein sequence ID" value="EPZ36474.1"/>
    <property type="molecule type" value="Genomic_DNA"/>
</dbReference>
<dbReference type="Proteomes" id="UP000030755">
    <property type="component" value="Unassembled WGS sequence"/>
</dbReference>
<dbReference type="HOGENOM" id="CLU_066901_0_1_1"/>
<evidence type="ECO:0000259" key="2">
    <source>
        <dbReference type="Pfam" id="PF00857"/>
    </source>
</evidence>
<dbReference type="Gene3D" id="3.40.50.850">
    <property type="entry name" value="Isochorismatase-like"/>
    <property type="match status" value="1"/>
</dbReference>
<name>A0A075B4T5_ROZAC</name>
<reference evidence="6" key="2">
    <citation type="journal article" date="2018" name="Nat. Microbiol.">
        <title>Leveraging single-cell genomics to expand the fungal tree of life.</title>
        <authorList>
            <person name="Ahrendt S.R."/>
            <person name="Quandt C.A."/>
            <person name="Ciobanu D."/>
            <person name="Clum A."/>
            <person name="Salamov A."/>
            <person name="Andreopoulos B."/>
            <person name="Cheng J.F."/>
            <person name="Woyke T."/>
            <person name="Pelin A."/>
            <person name="Henrissat B."/>
            <person name="Reynolds N.K."/>
            <person name="Benny G.L."/>
            <person name="Smith M.E."/>
            <person name="James T.Y."/>
            <person name="Grigoriev I.V."/>
        </authorList>
    </citation>
    <scope>NUCLEOTIDE SEQUENCE [LARGE SCALE GENOMIC DNA]</scope>
    <source>
        <strain evidence="6">CSF55</strain>
    </source>
</reference>
<keyword evidence="4" id="KW-0378">Hydrolase</keyword>
<dbReference type="EMBL" id="ML004975">
    <property type="protein sequence ID" value="RKP21224.1"/>
    <property type="molecule type" value="Genomic_DNA"/>
</dbReference>
<sequence length="163" mass="18259">MLKFANINSVAFLLCDIQEKFRPAIYDFNSVVRVADRMVKAASILKRPLIVTEQYPKGLGSTVKEIDIKSAKLFSKTKFSMLTDDVKKEIANINDICLFGIEGKNVFLLADGISSRYKEEKYLALSVTERLKATLAITTCRGPSNFKRMPFIPIVKGFGPSKL</sequence>
<gene>
    <name evidence="3" type="ORF">O9G_003345</name>
    <name evidence="4" type="ORF">ROZALSC1DRAFT_27348</name>
</gene>
<protein>
    <submittedName>
        <fullName evidence="4">Isochorismatase hydrolase</fullName>
    </submittedName>
    <submittedName>
        <fullName evidence="3">Isochorismatase-like domain-containing protein</fullName>
    </submittedName>
</protein>
<evidence type="ECO:0000313" key="3">
    <source>
        <dbReference type="EMBL" id="EPZ36474.1"/>
    </source>
</evidence>
<dbReference type="InterPro" id="IPR050993">
    <property type="entry name" value="Isochorismatase_domain"/>
</dbReference>
<comment type="similarity">
    <text evidence="1">Belongs to the isochorismatase family.</text>
</comment>
<feature type="domain" description="Isochorismatase-like" evidence="2">
    <location>
        <begin position="11"/>
        <end position="102"/>
    </location>
</feature>
<dbReference type="PANTHER" id="PTHR14119:SF3">
    <property type="entry name" value="ISOCHORISMATASE DOMAIN-CONTAINING PROTEIN 2"/>
    <property type="match status" value="1"/>
</dbReference>
<dbReference type="GO" id="GO:0016787">
    <property type="term" value="F:hydrolase activity"/>
    <property type="evidence" value="ECO:0007669"/>
    <property type="project" value="UniProtKB-KW"/>
</dbReference>
<dbReference type="OrthoDB" id="269496at2759"/>
<reference evidence="3 5" key="1">
    <citation type="journal article" date="2013" name="Curr. Biol.">
        <title>Shared signatures of parasitism and phylogenomics unite Cryptomycota and microsporidia.</title>
        <authorList>
            <person name="James T.Y."/>
            <person name="Pelin A."/>
            <person name="Bonen L."/>
            <person name="Ahrendt S."/>
            <person name="Sain D."/>
            <person name="Corradi N."/>
            <person name="Stajich J.E."/>
        </authorList>
    </citation>
    <scope>NUCLEOTIDE SEQUENCE [LARGE SCALE GENOMIC DNA]</scope>
    <source>
        <strain evidence="3">CSF55</strain>
        <strain evidence="3">CSF55</strain>
    </source>
</reference>
<evidence type="ECO:0000313" key="4">
    <source>
        <dbReference type="EMBL" id="RKP21224.1"/>
    </source>
</evidence>
<evidence type="ECO:0000313" key="5">
    <source>
        <dbReference type="Proteomes" id="UP000030755"/>
    </source>
</evidence>
<evidence type="ECO:0000313" key="6">
    <source>
        <dbReference type="Proteomes" id="UP000281549"/>
    </source>
</evidence>
<dbReference type="InterPro" id="IPR000868">
    <property type="entry name" value="Isochorismatase-like_dom"/>
</dbReference>
<dbReference type="PANTHER" id="PTHR14119">
    <property type="entry name" value="HYDROLASE"/>
    <property type="match status" value="1"/>
</dbReference>